<dbReference type="GO" id="GO:0006508">
    <property type="term" value="P:proteolysis"/>
    <property type="evidence" value="ECO:0007669"/>
    <property type="project" value="UniProtKB-KW"/>
</dbReference>
<keyword evidence="1" id="KW-0645">Protease</keyword>
<reference evidence="1 2" key="1">
    <citation type="submission" date="2018-07" db="EMBL/GenBank/DDBJ databases">
        <title>Genome sequence of Nitratireductor thuwali#1536.</title>
        <authorList>
            <person name="Michoud G."/>
            <person name="Merlino G."/>
            <person name="Sefrji F.O."/>
            <person name="Daffonchio D."/>
        </authorList>
    </citation>
    <scope>NUCLEOTIDE SEQUENCE [LARGE SCALE GENOMIC DNA]</scope>
    <source>
        <strain evidence="2">Nit1536</strain>
    </source>
</reference>
<dbReference type="RefSeq" id="WP_338531514.1">
    <property type="nucleotide sequence ID" value="NZ_CP030941.1"/>
</dbReference>
<accession>A0ABY5MR69</accession>
<dbReference type="PANTHER" id="PTHR35802:SF1">
    <property type="entry name" value="PROTEASE SYNTHASE AND SPORULATION PROTEIN PAI 2"/>
    <property type="match status" value="1"/>
</dbReference>
<dbReference type="SUPFAM" id="SSF50475">
    <property type="entry name" value="FMN-binding split barrel"/>
    <property type="match status" value="1"/>
</dbReference>
<gene>
    <name evidence="1" type="primary">paiB</name>
    <name evidence="1" type="ORF">NTH_03848</name>
</gene>
<dbReference type="Gene3D" id="2.30.110.10">
    <property type="entry name" value="Electron Transport, Fmn-binding Protein, Chain A"/>
    <property type="match status" value="1"/>
</dbReference>
<dbReference type="GO" id="GO:0008233">
    <property type="term" value="F:peptidase activity"/>
    <property type="evidence" value="ECO:0007669"/>
    <property type="project" value="UniProtKB-KW"/>
</dbReference>
<evidence type="ECO:0000313" key="1">
    <source>
        <dbReference type="EMBL" id="UUP19349.1"/>
    </source>
</evidence>
<sequence length="213" mass="23612">MYQPPHFKETRPEILHGLIRAHPLGLLVCNGPQGPIANPIPFLLDTPEGQPAVLRAHLSKANPAWRVMGEQPDTPVLVVFQGPQAYVTPSWYETKKQTGKVVPTWNYAIVQVRGPAEIIDDRDWLRAQIEALTGRHESGRAAAWQVGDAPENFIEAQMKGIIGLRIKVEAIEGKWKVSQNRPVEDRAGVAKGYRDERNDAMAGLVRDYGGIEG</sequence>
<dbReference type="PIRSF" id="PIRSF010372">
    <property type="entry name" value="PaiB"/>
    <property type="match status" value="1"/>
</dbReference>
<keyword evidence="2" id="KW-1185">Reference proteome</keyword>
<protein>
    <submittedName>
        <fullName evidence="1">Protease synthase and sporulation protein PAI 2</fullName>
    </submittedName>
</protein>
<dbReference type="InterPro" id="IPR007396">
    <property type="entry name" value="TR_PAI2-type"/>
</dbReference>
<dbReference type="Proteomes" id="UP001342418">
    <property type="component" value="Chromosome"/>
</dbReference>
<dbReference type="PANTHER" id="PTHR35802">
    <property type="entry name" value="PROTEASE SYNTHASE AND SPORULATION PROTEIN PAI 2"/>
    <property type="match status" value="1"/>
</dbReference>
<organism evidence="1 2">
    <name type="scientific">Nitratireductor thuwali</name>
    <dbReference type="NCBI Taxonomy" id="2267699"/>
    <lineage>
        <taxon>Bacteria</taxon>
        <taxon>Pseudomonadati</taxon>
        <taxon>Pseudomonadota</taxon>
        <taxon>Alphaproteobacteria</taxon>
        <taxon>Hyphomicrobiales</taxon>
        <taxon>Phyllobacteriaceae</taxon>
        <taxon>Nitratireductor</taxon>
    </lineage>
</organism>
<name>A0ABY5MR69_9HYPH</name>
<proteinExistence type="predicted"/>
<dbReference type="EMBL" id="CP030941">
    <property type="protein sequence ID" value="UUP19349.1"/>
    <property type="molecule type" value="Genomic_DNA"/>
</dbReference>
<dbReference type="InterPro" id="IPR012349">
    <property type="entry name" value="Split_barrel_FMN-bd"/>
</dbReference>
<evidence type="ECO:0000313" key="2">
    <source>
        <dbReference type="Proteomes" id="UP001342418"/>
    </source>
</evidence>
<dbReference type="Pfam" id="PF04299">
    <property type="entry name" value="FMN_bind_2"/>
    <property type="match status" value="1"/>
</dbReference>
<keyword evidence="1" id="KW-0378">Hydrolase</keyword>